<dbReference type="GO" id="GO:0003755">
    <property type="term" value="F:peptidyl-prolyl cis-trans isomerase activity"/>
    <property type="evidence" value="ECO:0007669"/>
    <property type="project" value="InterPro"/>
</dbReference>
<keyword evidence="4" id="KW-0479">Metal-binding</keyword>
<dbReference type="Proteomes" id="UP000467840">
    <property type="component" value="Unassembled WGS sequence"/>
</dbReference>
<proteinExistence type="inferred from homology"/>
<dbReference type="GO" id="GO:0046872">
    <property type="term" value="F:metal ion binding"/>
    <property type="evidence" value="ECO:0007669"/>
    <property type="project" value="UniProtKB-KW"/>
</dbReference>
<dbReference type="GO" id="GO:0008299">
    <property type="term" value="P:isoprenoid biosynthetic process"/>
    <property type="evidence" value="ECO:0007669"/>
    <property type="project" value="UniProtKB-KW"/>
</dbReference>
<dbReference type="PANTHER" id="PTHR43281:SF1">
    <property type="entry name" value="FARNESYL DIPHOSPHATE SYNTHASE"/>
    <property type="match status" value="1"/>
</dbReference>
<dbReference type="SUPFAM" id="SSF48576">
    <property type="entry name" value="Terpenoid synthases"/>
    <property type="match status" value="1"/>
</dbReference>
<dbReference type="PROSITE" id="PS00723">
    <property type="entry name" value="POLYPRENYL_SYNTHASE_1"/>
    <property type="match status" value="1"/>
</dbReference>
<dbReference type="PANTHER" id="PTHR43281">
    <property type="entry name" value="FARNESYL DIPHOSPHATE SYNTHASE"/>
    <property type="match status" value="1"/>
</dbReference>
<dbReference type="GO" id="GO:0004659">
    <property type="term" value="F:prenyltransferase activity"/>
    <property type="evidence" value="ECO:0007669"/>
    <property type="project" value="InterPro"/>
</dbReference>
<comment type="cofactor">
    <cofactor evidence="1">
        <name>Mg(2+)</name>
        <dbReference type="ChEBI" id="CHEBI:18420"/>
    </cofactor>
</comment>
<keyword evidence="3" id="KW-0808">Transferase</keyword>
<dbReference type="CDD" id="cd00685">
    <property type="entry name" value="Trans_IPPS_HT"/>
    <property type="match status" value="1"/>
</dbReference>
<dbReference type="Pfam" id="PF00348">
    <property type="entry name" value="polyprenyl_synt"/>
    <property type="match status" value="1"/>
</dbReference>
<dbReference type="Gene3D" id="1.10.600.10">
    <property type="entry name" value="Farnesyl Diphosphate Synthase"/>
    <property type="match status" value="1"/>
</dbReference>
<dbReference type="InterPro" id="IPR033749">
    <property type="entry name" value="Polyprenyl_synt_CS"/>
</dbReference>
<dbReference type="InterPro" id="IPR000092">
    <property type="entry name" value="Polyprenyl_synt"/>
</dbReference>
<dbReference type="InterPro" id="IPR046357">
    <property type="entry name" value="PPIase_dom_sf"/>
</dbReference>
<dbReference type="EMBL" id="JAAGAX010000511">
    <property type="protein sequence ID" value="KAF2281986.1"/>
    <property type="molecule type" value="Genomic_DNA"/>
</dbReference>
<comment type="caution">
    <text evidence="7">The sequence shown here is derived from an EMBL/GenBank/DDBJ whole genome shotgun (WGS) entry which is preliminary data.</text>
</comment>
<dbReference type="Gene3D" id="3.10.50.40">
    <property type="match status" value="1"/>
</dbReference>
<dbReference type="SUPFAM" id="SSF54534">
    <property type="entry name" value="FKBP-like"/>
    <property type="match status" value="1"/>
</dbReference>
<sequence>MHHIYSDIRQKVEDFASLVQKELAQVASATKAECPSAVLHEALSYTISNPGKCVRSFLASTSARVFGVSAERTLRLSAAIEVVHTYSLVHDDLPSMDNSPIRRGRESCHTKFGEAVAVLTGDALLTLTFELLSTMNEGCAVRCEIIKLLSKACGRCGMVAGQMLDMETRSLTSFEKVRRVHELKTARLFSAACEAGAVLGGASAEERMALAEYGAALGCAFQAKDDLSDAGEDSERRFGSMAYILGTEETRDYIDGLLPVLGLLLRAVSTSIVSGITEHTDKPYKVSVTDNDSPAYKIGALMLRPIIEARIDRYISEQGLAEYLRDAASAAPPEENFRLIDLEEGEGREVLCGQKVSAMILHFPMDSQETIDPLQAARKISGSTQPVSFRLGAHEVKEINYALAGMRRGGSRVVTVTRDEEGKSDSYYVHLTSVDDKVPEAHDIRNLMSFDKRDTSIKEAVTVARCGDAVSVKYTIKDVRGKVLVGDQVVDFIIGNRSVPIVLELGVVGLRSDSRRSIIVPPELLSGFDQTVDKHGVKIIDAQIKHKKAPNSDSSIE</sequence>
<dbReference type="SFLD" id="SFLDS00005">
    <property type="entry name" value="Isoprenoid_Synthase_Type_I"/>
    <property type="match status" value="1"/>
</dbReference>
<protein>
    <submittedName>
        <fullName evidence="7">Uncharacterized protein</fullName>
    </submittedName>
</protein>
<evidence type="ECO:0000313" key="8">
    <source>
        <dbReference type="Proteomes" id="UP000467840"/>
    </source>
</evidence>
<evidence type="ECO:0000256" key="4">
    <source>
        <dbReference type="ARBA" id="ARBA00022723"/>
    </source>
</evidence>
<dbReference type="AlphaFoldDB" id="A0A6A6K1N4"/>
<comment type="similarity">
    <text evidence="2">Belongs to the FPP/GGPP synthase family.</text>
</comment>
<dbReference type="InterPro" id="IPR008949">
    <property type="entry name" value="Isoprenoid_synthase_dom_sf"/>
</dbReference>
<name>A0A6A6K1N4_HEVBR</name>
<evidence type="ECO:0000256" key="1">
    <source>
        <dbReference type="ARBA" id="ARBA00001946"/>
    </source>
</evidence>
<gene>
    <name evidence="7" type="ORF">GH714_042810</name>
</gene>
<evidence type="ECO:0000256" key="3">
    <source>
        <dbReference type="ARBA" id="ARBA00022679"/>
    </source>
</evidence>
<evidence type="ECO:0000256" key="6">
    <source>
        <dbReference type="ARBA" id="ARBA00023229"/>
    </source>
</evidence>
<dbReference type="FunFam" id="1.10.600.10:FF:000001">
    <property type="entry name" value="Geranylgeranyl diphosphate synthase"/>
    <property type="match status" value="1"/>
</dbReference>
<keyword evidence="8" id="KW-1185">Reference proteome</keyword>
<evidence type="ECO:0000313" key="7">
    <source>
        <dbReference type="EMBL" id="KAF2281986.1"/>
    </source>
</evidence>
<keyword evidence="6" id="KW-0414">Isoprene biosynthesis</keyword>
<accession>A0A6A6K1N4</accession>
<evidence type="ECO:0000256" key="5">
    <source>
        <dbReference type="ARBA" id="ARBA00022842"/>
    </source>
</evidence>
<dbReference type="GO" id="GO:0005737">
    <property type="term" value="C:cytoplasm"/>
    <property type="evidence" value="ECO:0007669"/>
    <property type="project" value="UniProtKB-ARBA"/>
</dbReference>
<keyword evidence="5" id="KW-0460">Magnesium</keyword>
<reference evidence="7 8" key="1">
    <citation type="journal article" date="2020" name="Mol. Plant">
        <title>The Chromosome-Based Rubber Tree Genome Provides New Insights into Spurge Genome Evolution and Rubber Biosynthesis.</title>
        <authorList>
            <person name="Liu J."/>
            <person name="Shi C."/>
            <person name="Shi C.C."/>
            <person name="Li W."/>
            <person name="Zhang Q.J."/>
            <person name="Zhang Y."/>
            <person name="Li K."/>
            <person name="Lu H.F."/>
            <person name="Shi C."/>
            <person name="Zhu S.T."/>
            <person name="Xiao Z.Y."/>
            <person name="Nan H."/>
            <person name="Yue Y."/>
            <person name="Zhu X.G."/>
            <person name="Wu Y."/>
            <person name="Hong X.N."/>
            <person name="Fan G.Y."/>
            <person name="Tong Y."/>
            <person name="Zhang D."/>
            <person name="Mao C.L."/>
            <person name="Liu Y.L."/>
            <person name="Hao S.J."/>
            <person name="Liu W.Q."/>
            <person name="Lv M.Q."/>
            <person name="Zhang H.B."/>
            <person name="Liu Y."/>
            <person name="Hu-Tang G.R."/>
            <person name="Wang J.P."/>
            <person name="Wang J.H."/>
            <person name="Sun Y.H."/>
            <person name="Ni S.B."/>
            <person name="Chen W.B."/>
            <person name="Zhang X.C."/>
            <person name="Jiao Y.N."/>
            <person name="Eichler E.E."/>
            <person name="Li G.H."/>
            <person name="Liu X."/>
            <person name="Gao L.Z."/>
        </authorList>
    </citation>
    <scope>NUCLEOTIDE SEQUENCE [LARGE SCALE GENOMIC DNA]</scope>
    <source>
        <strain evidence="8">cv. GT1</strain>
        <tissue evidence="7">Leaf</tissue>
    </source>
</reference>
<organism evidence="7 8">
    <name type="scientific">Hevea brasiliensis</name>
    <name type="common">Para rubber tree</name>
    <name type="synonym">Siphonia brasiliensis</name>
    <dbReference type="NCBI Taxonomy" id="3981"/>
    <lineage>
        <taxon>Eukaryota</taxon>
        <taxon>Viridiplantae</taxon>
        <taxon>Streptophyta</taxon>
        <taxon>Embryophyta</taxon>
        <taxon>Tracheophyta</taxon>
        <taxon>Spermatophyta</taxon>
        <taxon>Magnoliopsida</taxon>
        <taxon>eudicotyledons</taxon>
        <taxon>Gunneridae</taxon>
        <taxon>Pentapetalae</taxon>
        <taxon>rosids</taxon>
        <taxon>fabids</taxon>
        <taxon>Malpighiales</taxon>
        <taxon>Euphorbiaceae</taxon>
        <taxon>Crotonoideae</taxon>
        <taxon>Micrandreae</taxon>
        <taxon>Hevea</taxon>
    </lineage>
</organism>
<evidence type="ECO:0000256" key="2">
    <source>
        <dbReference type="ARBA" id="ARBA00006706"/>
    </source>
</evidence>